<dbReference type="InterPro" id="IPR020863">
    <property type="entry name" value="MACPF_CS"/>
</dbReference>
<comment type="catalytic activity">
    <reaction evidence="8 10">
        <text>tRNA(Tyr) + L-tyrosine + ATP = L-tyrosyl-tRNA(Tyr) + AMP + diphosphate + H(+)</text>
        <dbReference type="Rhea" id="RHEA:10220"/>
        <dbReference type="Rhea" id="RHEA-COMP:9706"/>
        <dbReference type="Rhea" id="RHEA-COMP:9707"/>
        <dbReference type="ChEBI" id="CHEBI:15378"/>
        <dbReference type="ChEBI" id="CHEBI:30616"/>
        <dbReference type="ChEBI" id="CHEBI:33019"/>
        <dbReference type="ChEBI" id="CHEBI:58315"/>
        <dbReference type="ChEBI" id="CHEBI:78442"/>
        <dbReference type="ChEBI" id="CHEBI:78536"/>
        <dbReference type="ChEBI" id="CHEBI:456215"/>
        <dbReference type="EC" id="6.1.1.1"/>
    </reaction>
</comment>
<evidence type="ECO:0000256" key="2">
    <source>
        <dbReference type="ARBA" id="ARBA00022598"/>
    </source>
</evidence>
<evidence type="ECO:0000313" key="14">
    <source>
        <dbReference type="Proteomes" id="UP000266841"/>
    </source>
</evidence>
<evidence type="ECO:0000256" key="10">
    <source>
        <dbReference type="RuleBase" id="RU361234"/>
    </source>
</evidence>
<dbReference type="Pfam" id="PF00579">
    <property type="entry name" value="tRNA-synt_1b"/>
    <property type="match status" value="1"/>
</dbReference>
<reference evidence="13 14" key="1">
    <citation type="journal article" date="2012" name="Genome Biol.">
        <title>Genome and low-iron response of an oceanic diatom adapted to chronic iron limitation.</title>
        <authorList>
            <person name="Lommer M."/>
            <person name="Specht M."/>
            <person name="Roy A.S."/>
            <person name="Kraemer L."/>
            <person name="Andreson R."/>
            <person name="Gutowska M.A."/>
            <person name="Wolf J."/>
            <person name="Bergner S.V."/>
            <person name="Schilhabel M.B."/>
            <person name="Klostermeier U.C."/>
            <person name="Beiko R.G."/>
            <person name="Rosenstiel P."/>
            <person name="Hippler M."/>
            <person name="Laroche J."/>
        </authorList>
    </citation>
    <scope>NUCLEOTIDE SEQUENCE [LARGE SCALE GENOMIC DNA]</scope>
    <source>
        <strain evidence="13 14">CCMP1005</strain>
    </source>
</reference>
<gene>
    <name evidence="13" type="ORF">THAOC_20835</name>
</gene>
<evidence type="ECO:0000256" key="12">
    <source>
        <dbReference type="SAM" id="SignalP"/>
    </source>
</evidence>
<dbReference type="Proteomes" id="UP000266841">
    <property type="component" value="Unassembled WGS sequence"/>
</dbReference>
<dbReference type="InterPro" id="IPR002307">
    <property type="entry name" value="Tyr-tRNA-ligase"/>
</dbReference>
<dbReference type="InterPro" id="IPR024088">
    <property type="entry name" value="Tyr-tRNA-ligase_bac-type"/>
</dbReference>
<dbReference type="CDD" id="cd00805">
    <property type="entry name" value="TyrRS_core"/>
    <property type="match status" value="1"/>
</dbReference>
<name>K0S0Z6_THAOC</name>
<keyword evidence="2 10" id="KW-0436">Ligase</keyword>
<dbReference type="eggNOG" id="KOG2623">
    <property type="taxonomic scope" value="Eukaryota"/>
</dbReference>
<feature type="signal peptide" evidence="12">
    <location>
        <begin position="1"/>
        <end position="20"/>
    </location>
</feature>
<sequence length="614" mass="66900">MIVRMTTCLTCLAVASVSTAFTRSLTRTATRQAAASVGSSTSRHVIRRPGPLAAGQIHAGGSFGADTGRPRRASSALLSTAAAPAAEGAQTEEEIDASSGASQVSDEEETLSNLKSPFLRTMRDRGFLFQCTNLADLDELLEDATAKGESVSAYLGFDATADSLHVGSLLQIMILRHLQRSGHRPIVLIGGGTSKVGDPTGKDESRVMMTDDIIAKNTAGISKVFEKFLKFGDEGTTDAIMVNNDDWLSGLKYLQFLRDYGTHFTINRMMSFESVKQRLAREAPFSFLEFNYMILQAYDFLELHRRHGAKLQLGGSDQWGNMISGCELGRRVDGAQLYALTAPLITTSDGKKMGKTAGGAMWLNADRLSEYDYWQFWRNTADDDVIRFLKLFTELDLAEIEKMEGWTGAEINKAKIVLADEATALLHGRDSLKAIHDTIDSMFKGGKSAAASTEGLARIFVTSDEAAEGVKYLDLFVKLGLAGSKKEARRLIQGGGARLGEEKISDEFGTLGTEDFGDGNEVTLRAGKKRAGVVELKRSEKGSNDLSSNIFEAVFLEASTRFLKCRAFQLQQSQQAEALKGDPVTTEETRSPEETKREGHSEHDCAKITFQAVV</sequence>
<dbReference type="EC" id="6.1.1.1" evidence="1 10"/>
<feature type="compositionally biased region" description="Basic and acidic residues" evidence="11">
    <location>
        <begin position="587"/>
        <end position="603"/>
    </location>
</feature>
<dbReference type="GO" id="GO:0006437">
    <property type="term" value="P:tyrosyl-tRNA aminoacylation"/>
    <property type="evidence" value="ECO:0007669"/>
    <property type="project" value="InterPro"/>
</dbReference>
<evidence type="ECO:0000313" key="13">
    <source>
        <dbReference type="EMBL" id="EJK59000.1"/>
    </source>
</evidence>
<keyword evidence="3 10" id="KW-0547">Nucleotide-binding</keyword>
<keyword evidence="5 10" id="KW-0648">Protein biosynthesis</keyword>
<dbReference type="GO" id="GO:0005524">
    <property type="term" value="F:ATP binding"/>
    <property type="evidence" value="ECO:0007669"/>
    <property type="project" value="UniProtKB-KW"/>
</dbReference>
<dbReference type="SUPFAM" id="SSF52374">
    <property type="entry name" value="Nucleotidylyl transferase"/>
    <property type="match status" value="1"/>
</dbReference>
<comment type="caution">
    <text evidence="13">The sequence shown here is derived from an EMBL/GenBank/DDBJ whole genome shotgun (WGS) entry which is preliminary data.</text>
</comment>
<dbReference type="Gene3D" id="3.10.290.10">
    <property type="entry name" value="RNA-binding S4 domain"/>
    <property type="match status" value="1"/>
</dbReference>
<dbReference type="EMBL" id="AGNL01023850">
    <property type="protein sequence ID" value="EJK59000.1"/>
    <property type="molecule type" value="Genomic_DNA"/>
</dbReference>
<dbReference type="NCBIfam" id="TIGR00234">
    <property type="entry name" value="tyrS"/>
    <property type="match status" value="1"/>
</dbReference>
<evidence type="ECO:0000256" key="4">
    <source>
        <dbReference type="ARBA" id="ARBA00022840"/>
    </source>
</evidence>
<dbReference type="PRINTS" id="PR01040">
    <property type="entry name" value="TRNASYNTHTYR"/>
</dbReference>
<dbReference type="SUPFAM" id="SSF55174">
    <property type="entry name" value="Alpha-L RNA-binding motif"/>
    <property type="match status" value="1"/>
</dbReference>
<organism evidence="13 14">
    <name type="scientific">Thalassiosira oceanica</name>
    <name type="common">Marine diatom</name>
    <dbReference type="NCBI Taxonomy" id="159749"/>
    <lineage>
        <taxon>Eukaryota</taxon>
        <taxon>Sar</taxon>
        <taxon>Stramenopiles</taxon>
        <taxon>Ochrophyta</taxon>
        <taxon>Bacillariophyta</taxon>
        <taxon>Coscinodiscophyceae</taxon>
        <taxon>Thalassiosirophycidae</taxon>
        <taxon>Thalassiosirales</taxon>
        <taxon>Thalassiosiraceae</taxon>
        <taxon>Thalassiosira</taxon>
    </lineage>
</organism>
<dbReference type="InterPro" id="IPR036986">
    <property type="entry name" value="S4_RNA-bd_sf"/>
</dbReference>
<dbReference type="GO" id="GO:0003723">
    <property type="term" value="F:RNA binding"/>
    <property type="evidence" value="ECO:0007669"/>
    <property type="project" value="UniProtKB-KW"/>
</dbReference>
<feature type="chain" id="PRO_5003839616" description="Tyrosine--tRNA ligase" evidence="12">
    <location>
        <begin position="21"/>
        <end position="614"/>
    </location>
</feature>
<protein>
    <recommendedName>
        <fullName evidence="1 10">Tyrosine--tRNA ligase</fullName>
        <ecNumber evidence="1 10">6.1.1.1</ecNumber>
    </recommendedName>
    <alternativeName>
        <fullName evidence="7 10">Tyrosyl-tRNA synthetase</fullName>
    </alternativeName>
</protein>
<evidence type="ECO:0000256" key="7">
    <source>
        <dbReference type="ARBA" id="ARBA00033323"/>
    </source>
</evidence>
<evidence type="ECO:0000256" key="11">
    <source>
        <dbReference type="SAM" id="MobiDB-lite"/>
    </source>
</evidence>
<dbReference type="HAMAP" id="MF_02006">
    <property type="entry name" value="Tyr_tRNA_synth_type1"/>
    <property type="match status" value="1"/>
</dbReference>
<dbReference type="FunFam" id="1.10.240.10:FF:000001">
    <property type="entry name" value="Tyrosine--tRNA ligase"/>
    <property type="match status" value="1"/>
</dbReference>
<evidence type="ECO:0000256" key="1">
    <source>
        <dbReference type="ARBA" id="ARBA00013160"/>
    </source>
</evidence>
<dbReference type="InterPro" id="IPR024107">
    <property type="entry name" value="Tyr-tRNA-ligase_bac_1"/>
</dbReference>
<evidence type="ECO:0000256" key="9">
    <source>
        <dbReference type="PROSITE-ProRule" id="PRU00182"/>
    </source>
</evidence>
<feature type="region of interest" description="Disordered" evidence="11">
    <location>
        <begin position="57"/>
        <end position="111"/>
    </location>
</feature>
<dbReference type="OMA" id="SEHDCAK"/>
<keyword evidence="4 10" id="KW-0067">ATP-binding</keyword>
<dbReference type="PROSITE" id="PS50889">
    <property type="entry name" value="S4"/>
    <property type="match status" value="1"/>
</dbReference>
<evidence type="ECO:0000256" key="6">
    <source>
        <dbReference type="ARBA" id="ARBA00023146"/>
    </source>
</evidence>
<evidence type="ECO:0000256" key="3">
    <source>
        <dbReference type="ARBA" id="ARBA00022741"/>
    </source>
</evidence>
<dbReference type="OrthoDB" id="337870at2759"/>
<dbReference type="PANTHER" id="PTHR11766">
    <property type="entry name" value="TYROSYL-TRNA SYNTHETASE"/>
    <property type="match status" value="1"/>
</dbReference>
<dbReference type="PANTHER" id="PTHR11766:SF0">
    <property type="entry name" value="TYROSINE--TRNA LIGASE, MITOCHONDRIAL"/>
    <property type="match status" value="1"/>
</dbReference>
<dbReference type="InterPro" id="IPR014729">
    <property type="entry name" value="Rossmann-like_a/b/a_fold"/>
</dbReference>
<feature type="region of interest" description="Disordered" evidence="11">
    <location>
        <begin position="576"/>
        <end position="603"/>
    </location>
</feature>
<dbReference type="Gene3D" id="3.40.50.620">
    <property type="entry name" value="HUPs"/>
    <property type="match status" value="1"/>
</dbReference>
<keyword evidence="9" id="KW-0694">RNA-binding</keyword>
<dbReference type="GO" id="GO:0004831">
    <property type="term" value="F:tyrosine-tRNA ligase activity"/>
    <property type="evidence" value="ECO:0007669"/>
    <property type="project" value="UniProtKB-EC"/>
</dbReference>
<comment type="similarity">
    <text evidence="10">Belongs to the class-I aminoacyl-tRNA synthetase family.</text>
</comment>
<dbReference type="InterPro" id="IPR002305">
    <property type="entry name" value="aa-tRNA-synth_Ic"/>
</dbReference>
<keyword evidence="12" id="KW-0732">Signal</keyword>
<accession>K0S0Z6</accession>
<dbReference type="Gene3D" id="1.10.240.10">
    <property type="entry name" value="Tyrosyl-Transfer RNA Synthetase"/>
    <property type="match status" value="1"/>
</dbReference>
<evidence type="ECO:0000256" key="8">
    <source>
        <dbReference type="ARBA" id="ARBA00048248"/>
    </source>
</evidence>
<proteinExistence type="inferred from homology"/>
<feature type="compositionally biased region" description="Low complexity" evidence="11">
    <location>
        <begin position="73"/>
        <end position="89"/>
    </location>
</feature>
<evidence type="ECO:0000256" key="5">
    <source>
        <dbReference type="ARBA" id="ARBA00022917"/>
    </source>
</evidence>
<keyword evidence="14" id="KW-1185">Reference proteome</keyword>
<keyword evidence="6 10" id="KW-0030">Aminoacyl-tRNA synthetase</keyword>
<dbReference type="AlphaFoldDB" id="K0S0Z6"/>
<dbReference type="PROSITE" id="PS00279">
    <property type="entry name" value="MACPF_1"/>
    <property type="match status" value="1"/>
</dbReference>
<dbReference type="GO" id="GO:0005829">
    <property type="term" value="C:cytosol"/>
    <property type="evidence" value="ECO:0007669"/>
    <property type="project" value="TreeGrafter"/>
</dbReference>